<feature type="region of interest" description="Disordered" evidence="10">
    <location>
        <begin position="1"/>
        <end position="62"/>
    </location>
</feature>
<evidence type="ECO:0000256" key="9">
    <source>
        <dbReference type="ARBA" id="ARBA00023242"/>
    </source>
</evidence>
<dbReference type="InterPro" id="IPR013083">
    <property type="entry name" value="Znf_RING/FYVE/PHD"/>
</dbReference>
<evidence type="ECO:0000259" key="11">
    <source>
        <dbReference type="Pfam" id="PF11789"/>
    </source>
</evidence>
<dbReference type="InParanoid" id="G4TN40"/>
<evidence type="ECO:0000256" key="2">
    <source>
        <dbReference type="ARBA" id="ARBA00004718"/>
    </source>
</evidence>
<dbReference type="InterPro" id="IPR026846">
    <property type="entry name" value="Nse2(Mms21)"/>
</dbReference>
<dbReference type="GO" id="GO:0016925">
    <property type="term" value="P:protein sumoylation"/>
    <property type="evidence" value="ECO:0007669"/>
    <property type="project" value="UniProtKB-UniPathway"/>
</dbReference>
<protein>
    <recommendedName>
        <fullName evidence="11">SP-RING-type domain-containing protein</fullName>
    </recommendedName>
</protein>
<comment type="subcellular location">
    <subcellularLocation>
        <location evidence="1">Nucleus</location>
    </subcellularLocation>
</comment>
<dbReference type="Proteomes" id="UP000007148">
    <property type="component" value="Unassembled WGS sequence"/>
</dbReference>
<comment type="caution">
    <text evidence="12">The sequence shown here is derived from an EMBL/GenBank/DDBJ whole genome shotgun (WGS) entry which is preliminary data.</text>
</comment>
<evidence type="ECO:0000256" key="8">
    <source>
        <dbReference type="ARBA" id="ARBA00022833"/>
    </source>
</evidence>
<evidence type="ECO:0000256" key="6">
    <source>
        <dbReference type="ARBA" id="ARBA00022771"/>
    </source>
</evidence>
<dbReference type="GO" id="GO:0000724">
    <property type="term" value="P:double-strand break repair via homologous recombination"/>
    <property type="evidence" value="ECO:0007669"/>
    <property type="project" value="InterPro"/>
</dbReference>
<dbReference type="InterPro" id="IPR004181">
    <property type="entry name" value="Znf_MIZ"/>
</dbReference>
<dbReference type="PANTHER" id="PTHR21330:SF1">
    <property type="entry name" value="E3 SUMO-PROTEIN LIGASE NSE2"/>
    <property type="match status" value="1"/>
</dbReference>
<dbReference type="STRING" id="1109443.G4TN40"/>
<dbReference type="eggNOG" id="KOG2979">
    <property type="taxonomic scope" value="Eukaryota"/>
</dbReference>
<dbReference type="UniPathway" id="UPA00886"/>
<dbReference type="Pfam" id="PF11789">
    <property type="entry name" value="zf-Nse"/>
    <property type="match status" value="1"/>
</dbReference>
<keyword evidence="9" id="KW-0539">Nucleus</keyword>
<keyword evidence="6" id="KW-0863">Zinc-finger</keyword>
<dbReference type="PANTHER" id="PTHR21330">
    <property type="entry name" value="E3 SUMO-PROTEIN LIGASE NSE2"/>
    <property type="match status" value="1"/>
</dbReference>
<accession>G4TN40</accession>
<dbReference type="GO" id="GO:0008270">
    <property type="term" value="F:zinc ion binding"/>
    <property type="evidence" value="ECO:0007669"/>
    <property type="project" value="UniProtKB-KW"/>
</dbReference>
<feature type="compositionally biased region" description="Basic residues" evidence="10">
    <location>
        <begin position="1"/>
        <end position="10"/>
    </location>
</feature>
<evidence type="ECO:0000256" key="4">
    <source>
        <dbReference type="ARBA" id="ARBA00022679"/>
    </source>
</evidence>
<dbReference type="CDD" id="cd16651">
    <property type="entry name" value="SPL-RING_NSE2"/>
    <property type="match status" value="1"/>
</dbReference>
<dbReference type="OMA" id="CPATGCK"/>
<keyword evidence="4" id="KW-0808">Transferase</keyword>
<evidence type="ECO:0000313" key="12">
    <source>
        <dbReference type="EMBL" id="CCA72740.1"/>
    </source>
</evidence>
<dbReference type="GO" id="GO:0061665">
    <property type="term" value="F:SUMO ligase activity"/>
    <property type="evidence" value="ECO:0007669"/>
    <property type="project" value="TreeGrafter"/>
</dbReference>
<evidence type="ECO:0000256" key="1">
    <source>
        <dbReference type="ARBA" id="ARBA00004123"/>
    </source>
</evidence>
<reference evidence="12 13" key="1">
    <citation type="journal article" date="2011" name="PLoS Pathog.">
        <title>Endophytic Life Strategies Decoded by Genome and Transcriptome Analyses of the Mutualistic Root Symbiont Piriformospora indica.</title>
        <authorList>
            <person name="Zuccaro A."/>
            <person name="Lahrmann U."/>
            <person name="Guldener U."/>
            <person name="Langen G."/>
            <person name="Pfiffi S."/>
            <person name="Biedenkopf D."/>
            <person name="Wong P."/>
            <person name="Samans B."/>
            <person name="Grimm C."/>
            <person name="Basiewicz M."/>
            <person name="Murat C."/>
            <person name="Martin F."/>
            <person name="Kogel K.H."/>
        </authorList>
    </citation>
    <scope>NUCLEOTIDE SEQUENCE [LARGE SCALE GENOMIC DNA]</scope>
    <source>
        <strain evidence="12 13">DSM 11827</strain>
    </source>
</reference>
<dbReference type="GO" id="GO:0030915">
    <property type="term" value="C:Smc5-Smc6 complex"/>
    <property type="evidence" value="ECO:0007669"/>
    <property type="project" value="InterPro"/>
</dbReference>
<feature type="domain" description="SP-RING-type" evidence="11">
    <location>
        <begin position="216"/>
        <end position="277"/>
    </location>
</feature>
<dbReference type="GO" id="GO:0005634">
    <property type="term" value="C:nucleus"/>
    <property type="evidence" value="ECO:0007669"/>
    <property type="project" value="UniProtKB-SubCell"/>
</dbReference>
<proteinExistence type="inferred from homology"/>
<gene>
    <name evidence="12" type="ORF">PIIN_06678</name>
</gene>
<comment type="similarity">
    <text evidence="3">Belongs to the NSE2 family.</text>
</comment>
<keyword evidence="8" id="KW-0862">Zinc</keyword>
<dbReference type="SUPFAM" id="SSF57850">
    <property type="entry name" value="RING/U-box"/>
    <property type="match status" value="1"/>
</dbReference>
<sequence>MPRARVTKRRVGSDEEMEHDQKENQPAQRGGEPNAQADRGRNNGDQEEYPAFDPRTFEHAPIPAANHPKLKAVTDSWDGISAPLNMLEQLIRDCGPMLAEIDGVDSNELQKLDQLMRAVIDEKEALAARRNASQEIREELTQGKRIIDPATLWQQKSDAALAEYEKKTARQKYGKNRTYEDYRADIWACDPDHEGEGMPPLQSLIPREEGDDESDDDVEVGGVVQDYLDPLTRQMLENPMTSYASSSSLLCGHSYSRASIYEFLGNQTKACPTSGCNRRINKNDLVPDENIERRVRARKRQLEQAKAGRRKRDKAIVLDSDEDEMIKDEK</sequence>
<evidence type="ECO:0000256" key="5">
    <source>
        <dbReference type="ARBA" id="ARBA00022723"/>
    </source>
</evidence>
<evidence type="ECO:0000256" key="10">
    <source>
        <dbReference type="SAM" id="MobiDB-lite"/>
    </source>
</evidence>
<dbReference type="OrthoDB" id="26899at2759"/>
<dbReference type="Gene3D" id="3.30.40.10">
    <property type="entry name" value="Zinc/RING finger domain, C3HC4 (zinc finger)"/>
    <property type="match status" value="1"/>
</dbReference>
<dbReference type="HOGENOM" id="CLU_055164_0_0_1"/>
<keyword evidence="13" id="KW-1185">Reference proteome</keyword>
<evidence type="ECO:0000256" key="7">
    <source>
        <dbReference type="ARBA" id="ARBA00022786"/>
    </source>
</evidence>
<dbReference type="EMBL" id="CAFZ01000180">
    <property type="protein sequence ID" value="CCA72740.1"/>
    <property type="molecule type" value="Genomic_DNA"/>
</dbReference>
<evidence type="ECO:0000313" key="13">
    <source>
        <dbReference type="Proteomes" id="UP000007148"/>
    </source>
</evidence>
<dbReference type="AlphaFoldDB" id="G4TN40"/>
<organism evidence="12 13">
    <name type="scientific">Serendipita indica (strain DSM 11827)</name>
    <name type="common">Root endophyte fungus</name>
    <name type="synonym">Piriformospora indica</name>
    <dbReference type="NCBI Taxonomy" id="1109443"/>
    <lineage>
        <taxon>Eukaryota</taxon>
        <taxon>Fungi</taxon>
        <taxon>Dikarya</taxon>
        <taxon>Basidiomycota</taxon>
        <taxon>Agaricomycotina</taxon>
        <taxon>Agaricomycetes</taxon>
        <taxon>Sebacinales</taxon>
        <taxon>Serendipitaceae</taxon>
        <taxon>Serendipita</taxon>
    </lineage>
</organism>
<comment type="pathway">
    <text evidence="2">Protein modification; protein sumoylation.</text>
</comment>
<dbReference type="FunCoup" id="G4TN40">
    <property type="interactions" value="139"/>
</dbReference>
<keyword evidence="5" id="KW-0479">Metal-binding</keyword>
<evidence type="ECO:0000256" key="3">
    <source>
        <dbReference type="ARBA" id="ARBA00008212"/>
    </source>
</evidence>
<name>G4TN40_SERID</name>
<keyword evidence="7" id="KW-0833">Ubl conjugation pathway</keyword>